<sequence>MIVEEYSFGKIRVHGKTYTNDVIVTPEKVVCEKWWRKEGHKVFLEDIKQFLLEYSPRIVVFGTGYHGLVKVQREVYSFLEEKGIEIYALPTRDAVRLFNEIATREKSILGAFHLTC</sequence>
<dbReference type="InterPro" id="IPR036748">
    <property type="entry name" value="MTH938-like_sf"/>
</dbReference>
<dbReference type="RefSeq" id="WP_020961799.1">
    <property type="nucleotide sequence ID" value="NZ_CP007493.1"/>
</dbReference>
<dbReference type="GeneID" id="16572751"/>
<dbReference type="GeneID" id="25406592"/>
<protein>
    <submittedName>
        <fullName evidence="1">Uncharacterized protein</fullName>
    </submittedName>
</protein>
<name>A0A3G1A9F1_9CREN</name>
<accession>A0A3G1A9F1</accession>
<dbReference type="GO" id="GO:0005737">
    <property type="term" value="C:cytoplasm"/>
    <property type="evidence" value="ECO:0007669"/>
    <property type="project" value="TreeGrafter"/>
</dbReference>
<dbReference type="EMBL" id="CP007493">
    <property type="protein sequence ID" value="AJB42231.1"/>
    <property type="molecule type" value="Genomic_DNA"/>
</dbReference>
<dbReference type="PANTHER" id="PTHR15811:SF5">
    <property type="entry name" value="MTH938 DOMAIN-CONTAINING PROTEIN"/>
    <property type="match status" value="1"/>
</dbReference>
<dbReference type="Proteomes" id="UP000266720">
    <property type="component" value="Chromosome"/>
</dbReference>
<dbReference type="Gene3D" id="3.40.1230.10">
    <property type="entry name" value="MTH938-like"/>
    <property type="match status" value="1"/>
</dbReference>
<dbReference type="SUPFAM" id="SSF64076">
    <property type="entry name" value="MTH938-like"/>
    <property type="match status" value="1"/>
</dbReference>
<dbReference type="AlphaFoldDB" id="A0A3G1A9F1"/>
<dbReference type="PANTHER" id="PTHR15811">
    <property type="entry name" value="MTH938 DOMAIN-CONTAINING PROTEIN"/>
    <property type="match status" value="1"/>
</dbReference>
<reference evidence="2" key="1">
    <citation type="book" date="2010" name="EXTREMOPHILES" publisher="0:0-0">
        <title>Complete genome sequences of ten hyperthermophilic archaea reveal their metabolic capabilities and possible ecological roles.</title>
        <editorList>
            <person name="?"/>
        </editorList>
        <authorList>
            <person name="Ravin N.V."/>
            <person name="Mardanov A.V."/>
            <person name="Bonch-Osmolovskaya E.A."/>
            <person name="Skryabin K.G."/>
        </authorList>
    </citation>
    <scope>NUCLEOTIDE SEQUENCE [LARGE SCALE GENOMIC DNA]</scope>
    <source>
        <strain evidence="2">1505</strain>
    </source>
</reference>
<evidence type="ECO:0000313" key="1">
    <source>
        <dbReference type="EMBL" id="AJB42231.1"/>
    </source>
</evidence>
<dbReference type="Pfam" id="PF04430">
    <property type="entry name" value="DUF498"/>
    <property type="match status" value="1"/>
</dbReference>
<evidence type="ECO:0000313" key="2">
    <source>
        <dbReference type="Proteomes" id="UP000266720"/>
    </source>
</evidence>
<dbReference type="InterPro" id="IPR007523">
    <property type="entry name" value="NDUFAF3/AAMDC"/>
</dbReference>
<organism evidence="1 2">
    <name type="scientific">Thermofilum adornatum 1505</name>
    <dbReference type="NCBI Taxonomy" id="697581"/>
    <lineage>
        <taxon>Archaea</taxon>
        <taxon>Thermoproteota</taxon>
        <taxon>Thermoprotei</taxon>
        <taxon>Thermofilales</taxon>
        <taxon>Thermofilaceae</taxon>
        <taxon>Thermofilum</taxon>
    </lineage>
</organism>
<dbReference type="KEGG" id="tcb:TCARB_1183"/>
<gene>
    <name evidence="1" type="ORF">TCARB_1183</name>
</gene>
<proteinExistence type="predicted"/>